<evidence type="ECO:0008006" key="2">
    <source>
        <dbReference type="Google" id="ProtNLM"/>
    </source>
</evidence>
<dbReference type="Pfam" id="PF09419">
    <property type="entry name" value="PGP_phosphatase"/>
    <property type="match status" value="1"/>
</dbReference>
<dbReference type="GO" id="GO:0008962">
    <property type="term" value="F:phosphatidylglycerophosphatase activity"/>
    <property type="evidence" value="ECO:0007669"/>
    <property type="project" value="InterPro"/>
</dbReference>
<evidence type="ECO:0000313" key="1">
    <source>
        <dbReference type="EMBL" id="GAG58514.1"/>
    </source>
</evidence>
<comment type="caution">
    <text evidence="1">The sequence shown here is derived from an EMBL/GenBank/DDBJ whole genome shotgun (WGS) entry which is preliminary data.</text>
</comment>
<reference evidence="1" key="1">
    <citation type="journal article" date="2014" name="Front. Microbiol.">
        <title>High frequency of phylogenetically diverse reductive dehalogenase-homologous genes in deep subseafloor sedimentary metagenomes.</title>
        <authorList>
            <person name="Kawai M."/>
            <person name="Futagami T."/>
            <person name="Toyoda A."/>
            <person name="Takaki Y."/>
            <person name="Nishi S."/>
            <person name="Hori S."/>
            <person name="Arai W."/>
            <person name="Tsubouchi T."/>
            <person name="Morono Y."/>
            <person name="Uchiyama I."/>
            <person name="Ito T."/>
            <person name="Fujiyama A."/>
            <person name="Inagaki F."/>
            <person name="Takami H."/>
        </authorList>
    </citation>
    <scope>NUCLEOTIDE SEQUENCE</scope>
    <source>
        <strain evidence="1">Expedition CK06-06</strain>
    </source>
</reference>
<sequence>MKKSKLCPHLYYSSIYTIDLDKIKSLEIKGLIIDLDNTILPHHHFIVSEELKSWFKNLIERGFKVCVISNNSVNKVKKIADKLQVPFIFNAVKPLLWSFRKATKILSLDKKYIAIVGDQMFTDILGGNWFGIFTILVKPMNPYEHWWTRKLRILQKKLLNRFISKGELKYLN</sequence>
<accession>X0YQH4</accession>
<dbReference type="InterPro" id="IPR027706">
    <property type="entry name" value="PGP_Pase"/>
</dbReference>
<dbReference type="NCBIfam" id="TIGR01662">
    <property type="entry name" value="HAD-SF-IIIA"/>
    <property type="match status" value="1"/>
</dbReference>
<protein>
    <recommendedName>
        <fullName evidence="2">YqeG family HAD IIIA-type phosphatase</fullName>
    </recommendedName>
</protein>
<proteinExistence type="predicted"/>
<dbReference type="AlphaFoldDB" id="X0YQH4"/>
<dbReference type="NCBIfam" id="TIGR01668">
    <property type="entry name" value="YqeG_hyp_ppase"/>
    <property type="match status" value="1"/>
</dbReference>
<dbReference type="InterPro" id="IPR023214">
    <property type="entry name" value="HAD_sf"/>
</dbReference>
<name>X0YQH4_9ZZZZ</name>
<gene>
    <name evidence="1" type="ORF">S01H4_03618</name>
</gene>
<dbReference type="CDD" id="cd16416">
    <property type="entry name" value="HAD_BsYqeG-like"/>
    <property type="match status" value="1"/>
</dbReference>
<dbReference type="SUPFAM" id="SSF56784">
    <property type="entry name" value="HAD-like"/>
    <property type="match status" value="1"/>
</dbReference>
<organism evidence="1">
    <name type="scientific">marine sediment metagenome</name>
    <dbReference type="NCBI Taxonomy" id="412755"/>
    <lineage>
        <taxon>unclassified sequences</taxon>
        <taxon>metagenomes</taxon>
        <taxon>ecological metagenomes</taxon>
    </lineage>
</organism>
<dbReference type="InterPro" id="IPR006549">
    <property type="entry name" value="HAD-SF_hydro_IIIA"/>
</dbReference>
<dbReference type="InterPro" id="IPR010021">
    <property type="entry name" value="PGPP1/Gep4"/>
</dbReference>
<dbReference type="EMBL" id="BART01000903">
    <property type="protein sequence ID" value="GAG58514.1"/>
    <property type="molecule type" value="Genomic_DNA"/>
</dbReference>
<dbReference type="InterPro" id="IPR036412">
    <property type="entry name" value="HAD-like_sf"/>
</dbReference>
<dbReference type="Gene3D" id="3.40.50.1000">
    <property type="entry name" value="HAD superfamily/HAD-like"/>
    <property type="match status" value="1"/>
</dbReference>